<feature type="transmembrane region" description="Helical" evidence="1">
    <location>
        <begin position="102"/>
        <end position="123"/>
    </location>
</feature>
<organism evidence="2 3">
    <name type="scientific">Rheinheimera muenzenbergensis</name>
    <dbReference type="NCBI Taxonomy" id="1193628"/>
    <lineage>
        <taxon>Bacteria</taxon>
        <taxon>Pseudomonadati</taxon>
        <taxon>Pseudomonadota</taxon>
        <taxon>Gammaproteobacteria</taxon>
        <taxon>Chromatiales</taxon>
        <taxon>Chromatiaceae</taxon>
        <taxon>Rheinheimera</taxon>
    </lineage>
</organism>
<evidence type="ECO:0000313" key="3">
    <source>
        <dbReference type="Proteomes" id="UP001375382"/>
    </source>
</evidence>
<keyword evidence="1" id="KW-0472">Membrane</keyword>
<sequence>MTLNTIETLLFDLGKLVFVAYFMLFVLAVLFERKVSSLVISLMVLAVANGVMTAITPILFDVASKPEMFYKFLWYAVFVFLDFVAIFLLYKFHRMLRQSVGRIAHCVGVAFLLLASIQTLRFFDRFVSNTELFQILYQYGIPLINVVLVPVIVLMWGFNVKAEIKKARVVSA</sequence>
<evidence type="ECO:0008006" key="4">
    <source>
        <dbReference type="Google" id="ProtNLM"/>
    </source>
</evidence>
<evidence type="ECO:0000256" key="1">
    <source>
        <dbReference type="SAM" id="Phobius"/>
    </source>
</evidence>
<keyword evidence="1" id="KW-1133">Transmembrane helix</keyword>
<accession>A0ABU8C8S7</accession>
<feature type="transmembrane region" description="Helical" evidence="1">
    <location>
        <begin position="38"/>
        <end position="60"/>
    </location>
</feature>
<keyword evidence="1" id="KW-0812">Transmembrane</keyword>
<proteinExistence type="predicted"/>
<comment type="caution">
    <text evidence="2">The sequence shown here is derived from an EMBL/GenBank/DDBJ whole genome shotgun (WGS) entry which is preliminary data.</text>
</comment>
<dbReference type="RefSeq" id="WP_335736574.1">
    <property type="nucleotide sequence ID" value="NZ_JALAAR010000010.1"/>
</dbReference>
<feature type="transmembrane region" description="Helical" evidence="1">
    <location>
        <begin position="13"/>
        <end position="31"/>
    </location>
</feature>
<gene>
    <name evidence="2" type="ORF">MN202_13080</name>
</gene>
<dbReference type="Proteomes" id="UP001375382">
    <property type="component" value="Unassembled WGS sequence"/>
</dbReference>
<feature type="transmembrane region" description="Helical" evidence="1">
    <location>
        <begin position="72"/>
        <end position="90"/>
    </location>
</feature>
<evidence type="ECO:0000313" key="2">
    <source>
        <dbReference type="EMBL" id="MEH8018169.1"/>
    </source>
</evidence>
<feature type="transmembrane region" description="Helical" evidence="1">
    <location>
        <begin position="135"/>
        <end position="158"/>
    </location>
</feature>
<name>A0ABU8C8S7_9GAMM</name>
<keyword evidence="3" id="KW-1185">Reference proteome</keyword>
<protein>
    <recommendedName>
        <fullName evidence="4">Intracellular septation protein A</fullName>
    </recommendedName>
</protein>
<dbReference type="EMBL" id="JALAAR010000010">
    <property type="protein sequence ID" value="MEH8018169.1"/>
    <property type="molecule type" value="Genomic_DNA"/>
</dbReference>
<reference evidence="2 3" key="1">
    <citation type="journal article" date="2023" name="Ecotoxicol. Environ. Saf.">
        <title>Mercury remediation potential of mercury-resistant strain Rheinheimera metallidurans sp. nov. isolated from a municipal waste dumping site.</title>
        <authorList>
            <person name="Yadav V."/>
            <person name="Manjhi A."/>
            <person name="Vadakedath N."/>
        </authorList>
    </citation>
    <scope>NUCLEOTIDE SEQUENCE [LARGE SCALE GENOMIC DNA]</scope>
    <source>
        <strain evidence="2 3">E-49</strain>
    </source>
</reference>